<dbReference type="Gene3D" id="3.30.420.10">
    <property type="entry name" value="Ribonuclease H-like superfamily/Ribonuclease H"/>
    <property type="match status" value="1"/>
</dbReference>
<organism evidence="2 3">
    <name type="scientific">Azotobacter beijerinckii</name>
    <dbReference type="NCBI Taxonomy" id="170623"/>
    <lineage>
        <taxon>Bacteria</taxon>
        <taxon>Pseudomonadati</taxon>
        <taxon>Pseudomonadota</taxon>
        <taxon>Gammaproteobacteria</taxon>
        <taxon>Pseudomonadales</taxon>
        <taxon>Pseudomonadaceae</taxon>
        <taxon>Azotobacter</taxon>
    </lineage>
</organism>
<evidence type="ECO:0000313" key="3">
    <source>
        <dbReference type="Proteomes" id="UP000199579"/>
    </source>
</evidence>
<evidence type="ECO:0000259" key="1">
    <source>
        <dbReference type="Pfam" id="PF16473"/>
    </source>
</evidence>
<reference evidence="2 3" key="1">
    <citation type="submission" date="2016-10" db="EMBL/GenBank/DDBJ databases">
        <authorList>
            <person name="de Groot N.N."/>
        </authorList>
    </citation>
    <scope>NUCLEOTIDE SEQUENCE [LARGE SCALE GENOMIC DNA]</scope>
    <source>
        <strain evidence="2 3">DSM 381</strain>
    </source>
</reference>
<evidence type="ECO:0000313" key="2">
    <source>
        <dbReference type="EMBL" id="SFK45792.1"/>
    </source>
</evidence>
<dbReference type="RefSeq" id="WP_090935875.1">
    <property type="nucleotide sequence ID" value="NZ_FOSX01000006.1"/>
</dbReference>
<gene>
    <name evidence="2" type="ORF">SAMN04244574_00689</name>
</gene>
<dbReference type="Proteomes" id="UP000199579">
    <property type="component" value="Unassembled WGS sequence"/>
</dbReference>
<sequence length="190" mass="21236">MKNATHFVIDLETMGQGPFAPIVAIGAVCVTKGSQVDEFYRRVSLELAMHPTFGRQPDASTIQWWLQQSAEARGEIDGSQPSNNIFGALRQLADWMAIYATERDAIVWGNGSSFDNVILRSSYEACSLPLPWQFRHDRDLRTLLALYPEAKNVGDFEGTKHHALHDARHEAKQLIAALGMHYGPEWGIEA</sequence>
<proteinExistence type="predicted"/>
<dbReference type="EMBL" id="FOSX01000006">
    <property type="protein sequence ID" value="SFK45792.1"/>
    <property type="molecule type" value="Genomic_DNA"/>
</dbReference>
<dbReference type="InterPro" id="IPR012337">
    <property type="entry name" value="RNaseH-like_sf"/>
</dbReference>
<feature type="domain" description="3'-5' exoribonuclease Rv2179c-like" evidence="1">
    <location>
        <begin position="6"/>
        <end position="174"/>
    </location>
</feature>
<dbReference type="InterPro" id="IPR036397">
    <property type="entry name" value="RNaseH_sf"/>
</dbReference>
<accession>A0A1I3ZNX1</accession>
<name>A0A1I3ZNX1_9GAMM</name>
<protein>
    <recommendedName>
        <fullName evidence="1">3'-5' exoribonuclease Rv2179c-like domain-containing protein</fullName>
    </recommendedName>
</protein>
<dbReference type="InterPro" id="IPR033390">
    <property type="entry name" value="Rv2179c-like"/>
</dbReference>
<dbReference type="SUPFAM" id="SSF53098">
    <property type="entry name" value="Ribonuclease H-like"/>
    <property type="match status" value="1"/>
</dbReference>
<dbReference type="GO" id="GO:0003676">
    <property type="term" value="F:nucleic acid binding"/>
    <property type="evidence" value="ECO:0007669"/>
    <property type="project" value="InterPro"/>
</dbReference>
<dbReference type="AlphaFoldDB" id="A0A1I3ZNX1"/>
<dbReference type="Pfam" id="PF16473">
    <property type="entry name" value="Rv2179c-like"/>
    <property type="match status" value="1"/>
</dbReference>